<dbReference type="SUPFAM" id="SSF50998">
    <property type="entry name" value="Quinoprotein alcohol dehydrogenase-like"/>
    <property type="match status" value="2"/>
</dbReference>
<sequence length="482" mass="51522">MRTLLLLALAPGAAAVGWSQFRGGPYRDGTTTTVGPKANNLLWRFLLRGTSQGAPTVHPDESMVYVGGTDGFYGVNSDGTFGWYLRIDKGVVNSAAAVSTKHNLVVFGGMNGGIYGVDARTGLTKWTVWTKAQTKSTYGRNEPYIYSSPVISNDDIAFVGAADGLYAVELASGRVKWIFDAKGEPVWSSPALSADQKTVYVGGIDNFVHAVDSETGTSKWEWETGGFPDDPDDPDVDSSPAVSRRDGTVYVGSFDNRLHAIDGSTGQVKWSYRTNDDVISSPAVARDGKTVYIPSTSGVVHAVSDKGEKRWSTDLGHPVMAEPVLDGEGTLYVGNDDGKVYALDARKGKILWSHDFGDKVRGEPAVASGRLYVATINADTFLHCIGGEGSSHHSSSKDDKDEGGSAFGTVVTWLAVIIGLGVVAYAALTIGKPYLEEHGFRLPVMQQRDGFDRAPVDDGTYAAPFVELQESMIDDKPTGAVI</sequence>
<dbReference type="SMART" id="SM00564">
    <property type="entry name" value="PQQ"/>
    <property type="match status" value="7"/>
</dbReference>
<feature type="transmembrane region" description="Helical" evidence="2">
    <location>
        <begin position="406"/>
        <end position="428"/>
    </location>
</feature>
<proteinExistence type="predicted"/>
<evidence type="ECO:0000313" key="6">
    <source>
        <dbReference type="Proteomes" id="UP000789595"/>
    </source>
</evidence>
<gene>
    <name evidence="5" type="ORF">PECAL_1P29920</name>
</gene>
<feature type="signal peptide" evidence="3">
    <location>
        <begin position="1"/>
        <end position="15"/>
    </location>
</feature>
<protein>
    <recommendedName>
        <fullName evidence="4">Pyrrolo-quinoline quinone repeat domain-containing protein</fullName>
    </recommendedName>
</protein>
<evidence type="ECO:0000256" key="2">
    <source>
        <dbReference type="SAM" id="Phobius"/>
    </source>
</evidence>
<keyword evidence="2" id="KW-0472">Membrane</keyword>
<feature type="domain" description="Pyrrolo-quinoline quinone repeat" evidence="4">
    <location>
        <begin position="31"/>
        <end position="220"/>
    </location>
</feature>
<reference evidence="5" key="1">
    <citation type="submission" date="2021-11" db="EMBL/GenBank/DDBJ databases">
        <authorList>
            <consortium name="Genoscope - CEA"/>
            <person name="William W."/>
        </authorList>
    </citation>
    <scope>NUCLEOTIDE SEQUENCE</scope>
</reference>
<dbReference type="Gene3D" id="2.130.10.10">
    <property type="entry name" value="YVTN repeat-like/Quinoprotein amine dehydrogenase"/>
    <property type="match status" value="1"/>
</dbReference>
<dbReference type="Pfam" id="PF13360">
    <property type="entry name" value="PQQ_2"/>
    <property type="match status" value="3"/>
</dbReference>
<dbReference type="PANTHER" id="PTHR34512">
    <property type="entry name" value="CELL SURFACE PROTEIN"/>
    <property type="match status" value="1"/>
</dbReference>
<keyword evidence="2" id="KW-1133">Transmembrane helix</keyword>
<dbReference type="InterPro" id="IPR002372">
    <property type="entry name" value="PQQ_rpt_dom"/>
</dbReference>
<organism evidence="5 6">
    <name type="scientific">Pelagomonas calceolata</name>
    <dbReference type="NCBI Taxonomy" id="35677"/>
    <lineage>
        <taxon>Eukaryota</taxon>
        <taxon>Sar</taxon>
        <taxon>Stramenopiles</taxon>
        <taxon>Ochrophyta</taxon>
        <taxon>Pelagophyceae</taxon>
        <taxon>Pelagomonadales</taxon>
        <taxon>Pelagomonadaceae</taxon>
        <taxon>Pelagomonas</taxon>
    </lineage>
</organism>
<evidence type="ECO:0000256" key="1">
    <source>
        <dbReference type="SAM" id="MobiDB-lite"/>
    </source>
</evidence>
<dbReference type="AlphaFoldDB" id="A0A8J2SFA3"/>
<feature type="chain" id="PRO_5035272363" description="Pyrrolo-quinoline quinone repeat domain-containing protein" evidence="3">
    <location>
        <begin position="16"/>
        <end position="482"/>
    </location>
</feature>
<evidence type="ECO:0000259" key="4">
    <source>
        <dbReference type="Pfam" id="PF13360"/>
    </source>
</evidence>
<keyword evidence="3" id="KW-0732">Signal</keyword>
<evidence type="ECO:0000256" key="3">
    <source>
        <dbReference type="SAM" id="SignalP"/>
    </source>
</evidence>
<evidence type="ECO:0000313" key="5">
    <source>
        <dbReference type="EMBL" id="CAH0366496.1"/>
    </source>
</evidence>
<dbReference type="InterPro" id="IPR018391">
    <property type="entry name" value="PQQ_b-propeller_rpt"/>
</dbReference>
<accession>A0A8J2SFA3</accession>
<dbReference type="InterPro" id="IPR011047">
    <property type="entry name" value="Quinoprotein_ADH-like_sf"/>
</dbReference>
<dbReference type="Gene3D" id="2.40.128.630">
    <property type="match status" value="1"/>
</dbReference>
<keyword evidence="2" id="KW-0812">Transmembrane</keyword>
<feature type="domain" description="Pyrrolo-quinoline quinone repeat" evidence="4">
    <location>
        <begin position="297"/>
        <end position="376"/>
    </location>
</feature>
<dbReference type="OrthoDB" id="408177at2759"/>
<dbReference type="EMBL" id="CAKKNE010000001">
    <property type="protein sequence ID" value="CAH0366496.1"/>
    <property type="molecule type" value="Genomic_DNA"/>
</dbReference>
<dbReference type="PANTHER" id="PTHR34512:SF30">
    <property type="entry name" value="OUTER MEMBRANE PROTEIN ASSEMBLY FACTOR BAMB"/>
    <property type="match status" value="1"/>
</dbReference>
<dbReference type="Gene3D" id="2.40.10.480">
    <property type="match status" value="1"/>
</dbReference>
<feature type="region of interest" description="Disordered" evidence="1">
    <location>
        <begin position="223"/>
        <end position="242"/>
    </location>
</feature>
<name>A0A8J2SFA3_9STRA</name>
<keyword evidence="6" id="KW-1185">Reference proteome</keyword>
<feature type="domain" description="Pyrrolo-quinoline quinone repeat" evidence="4">
    <location>
        <begin position="236"/>
        <end position="287"/>
    </location>
</feature>
<comment type="caution">
    <text evidence="5">The sequence shown here is derived from an EMBL/GenBank/DDBJ whole genome shotgun (WGS) entry which is preliminary data.</text>
</comment>
<dbReference type="InterPro" id="IPR015943">
    <property type="entry name" value="WD40/YVTN_repeat-like_dom_sf"/>
</dbReference>
<dbReference type="Proteomes" id="UP000789595">
    <property type="component" value="Unassembled WGS sequence"/>
</dbReference>